<dbReference type="InterPro" id="IPR019734">
    <property type="entry name" value="TPR_rpt"/>
</dbReference>
<gene>
    <name evidence="3" type="ORF">GCM10007977_109010</name>
</gene>
<organism evidence="3 4">
    <name type="scientific">Dactylosporangium sucinum</name>
    <dbReference type="NCBI Taxonomy" id="1424081"/>
    <lineage>
        <taxon>Bacteria</taxon>
        <taxon>Bacillati</taxon>
        <taxon>Actinomycetota</taxon>
        <taxon>Actinomycetes</taxon>
        <taxon>Micromonosporales</taxon>
        <taxon>Micromonosporaceae</taxon>
        <taxon>Dactylosporangium</taxon>
    </lineage>
</organism>
<dbReference type="EMBL" id="BMPI01000126">
    <property type="protein sequence ID" value="GGM89180.1"/>
    <property type="molecule type" value="Genomic_DNA"/>
</dbReference>
<feature type="region of interest" description="Disordered" evidence="2">
    <location>
        <begin position="1"/>
        <end position="27"/>
    </location>
</feature>
<reference evidence="3" key="1">
    <citation type="journal article" date="2014" name="Int. J. Syst. Evol. Microbiol.">
        <title>Complete genome sequence of Corynebacterium casei LMG S-19264T (=DSM 44701T), isolated from a smear-ripened cheese.</title>
        <authorList>
            <consortium name="US DOE Joint Genome Institute (JGI-PGF)"/>
            <person name="Walter F."/>
            <person name="Albersmeier A."/>
            <person name="Kalinowski J."/>
            <person name="Ruckert C."/>
        </authorList>
    </citation>
    <scope>NUCLEOTIDE SEQUENCE</scope>
    <source>
        <strain evidence="3">JCM 19831</strain>
    </source>
</reference>
<keyword evidence="1" id="KW-0802">TPR repeat</keyword>
<evidence type="ECO:0000313" key="4">
    <source>
        <dbReference type="Proteomes" id="UP000642070"/>
    </source>
</evidence>
<accession>A0A917UHB1</accession>
<evidence type="ECO:0000313" key="3">
    <source>
        <dbReference type="EMBL" id="GGM89180.1"/>
    </source>
</evidence>
<evidence type="ECO:0000256" key="2">
    <source>
        <dbReference type="SAM" id="MobiDB-lite"/>
    </source>
</evidence>
<dbReference type="Pfam" id="PF07721">
    <property type="entry name" value="TPR_4"/>
    <property type="match status" value="2"/>
</dbReference>
<dbReference type="Proteomes" id="UP000642070">
    <property type="component" value="Unassembled WGS sequence"/>
</dbReference>
<feature type="repeat" description="TPR" evidence="1">
    <location>
        <begin position="213"/>
        <end position="246"/>
    </location>
</feature>
<name>A0A917UHB1_9ACTN</name>
<comment type="caution">
    <text evidence="3">The sequence shown here is derived from an EMBL/GenBank/DDBJ whole genome shotgun (WGS) entry which is preliminary data.</text>
</comment>
<dbReference type="InterPro" id="IPR011990">
    <property type="entry name" value="TPR-like_helical_dom_sf"/>
</dbReference>
<dbReference type="PROSITE" id="PS50005">
    <property type="entry name" value="TPR"/>
    <property type="match status" value="1"/>
</dbReference>
<protein>
    <recommendedName>
        <fullName evidence="5">Tetratricopeptide repeat protein</fullName>
    </recommendedName>
</protein>
<proteinExistence type="predicted"/>
<dbReference type="AlphaFoldDB" id="A0A917UHB1"/>
<reference evidence="3" key="2">
    <citation type="submission" date="2020-09" db="EMBL/GenBank/DDBJ databases">
        <authorList>
            <person name="Sun Q."/>
            <person name="Ohkuma M."/>
        </authorList>
    </citation>
    <scope>NUCLEOTIDE SEQUENCE</scope>
    <source>
        <strain evidence="3">JCM 19831</strain>
    </source>
</reference>
<evidence type="ECO:0000256" key="1">
    <source>
        <dbReference type="PROSITE-ProRule" id="PRU00339"/>
    </source>
</evidence>
<dbReference type="Gene3D" id="1.25.40.10">
    <property type="entry name" value="Tetratricopeptide repeat domain"/>
    <property type="match status" value="1"/>
</dbReference>
<keyword evidence="4" id="KW-1185">Reference proteome</keyword>
<sequence>MSVRQARDRSEHRVGVPADPGSEPFQPFGVLGDDRAVLLRPDVEQQVAAGADGLGENPDELAQRLVVVVGMLEPPRVVDRVAELPRALGPDDRHALLGREPGIGMGALERRHRGAAGDDSLVLAATPFPDDTLGPEQEPWITLLASGQMPAAASGAPGTAPVSYVTDAAWEPYLKAAEGWLARLHEGVLYAARGDLAAAEKAWSRSIEDTPNAWAWRNLGALAAHRGQTPDAVRFYRQAHRMAPDLLPLTHELLDVLVRADLPSLALATVEELHADHRADGRVRMFEARAALDAGDVDRCRALIDQGIEVATVREGENSLRELWHDCQQRRMDTGGHDNVAGRPTQVPALPKIYDFTLHPEASRPRNHDRDTR</sequence>
<evidence type="ECO:0008006" key="5">
    <source>
        <dbReference type="Google" id="ProtNLM"/>
    </source>
</evidence>
<dbReference type="GO" id="GO:0042802">
    <property type="term" value="F:identical protein binding"/>
    <property type="evidence" value="ECO:0007669"/>
    <property type="project" value="InterPro"/>
</dbReference>
<dbReference type="SUPFAM" id="SSF48452">
    <property type="entry name" value="TPR-like"/>
    <property type="match status" value="1"/>
</dbReference>
<dbReference type="InterPro" id="IPR011717">
    <property type="entry name" value="TPR-4"/>
</dbReference>
<feature type="compositionally biased region" description="Basic and acidic residues" evidence="2">
    <location>
        <begin position="1"/>
        <end position="14"/>
    </location>
</feature>
<dbReference type="SMART" id="SM00028">
    <property type="entry name" value="TPR"/>
    <property type="match status" value="1"/>
</dbReference>